<dbReference type="AlphaFoldDB" id="Q07R57"/>
<dbReference type="HOGENOM" id="CLU_2571596_0_0_5"/>
<evidence type="ECO:0000313" key="1">
    <source>
        <dbReference type="EMBL" id="ABJ05577.1"/>
    </source>
</evidence>
<dbReference type="KEGG" id="rpe:RPE_1628"/>
<accession>Q07R57</accession>
<reference evidence="1" key="1">
    <citation type="submission" date="2006-09" db="EMBL/GenBank/DDBJ databases">
        <title>Complete sequence of Rhodopseudomonas palustris BisA53.</title>
        <authorList>
            <consortium name="US DOE Joint Genome Institute"/>
            <person name="Copeland A."/>
            <person name="Lucas S."/>
            <person name="Lapidus A."/>
            <person name="Barry K."/>
            <person name="Detter J.C."/>
            <person name="Glavina del Rio T."/>
            <person name="Hammon N."/>
            <person name="Israni S."/>
            <person name="Dalin E."/>
            <person name="Tice H."/>
            <person name="Pitluck S."/>
            <person name="Chain P."/>
            <person name="Malfatti S."/>
            <person name="Shin M."/>
            <person name="Vergez L."/>
            <person name="Schmutz J."/>
            <person name="Larimer F."/>
            <person name="Land M."/>
            <person name="Hauser L."/>
            <person name="Pelletier D.A."/>
            <person name="Kyrpides N."/>
            <person name="Kim E."/>
            <person name="Harwood C.S."/>
            <person name="Oda Y."/>
            <person name="Richardson P."/>
        </authorList>
    </citation>
    <scope>NUCLEOTIDE SEQUENCE [LARGE SCALE GENOMIC DNA]</scope>
    <source>
        <strain evidence="1">BisA53</strain>
    </source>
</reference>
<protein>
    <submittedName>
        <fullName evidence="1">Uncharacterized protein</fullName>
    </submittedName>
</protein>
<proteinExistence type="predicted"/>
<dbReference type="STRING" id="316055.RPE_1628"/>
<name>Q07R57_RHOP5</name>
<organism evidence="1">
    <name type="scientific">Rhodopseudomonas palustris (strain BisA53)</name>
    <dbReference type="NCBI Taxonomy" id="316055"/>
    <lineage>
        <taxon>Bacteria</taxon>
        <taxon>Pseudomonadati</taxon>
        <taxon>Pseudomonadota</taxon>
        <taxon>Alphaproteobacteria</taxon>
        <taxon>Hyphomicrobiales</taxon>
        <taxon>Nitrobacteraceae</taxon>
        <taxon>Rhodopseudomonas</taxon>
    </lineage>
</organism>
<gene>
    <name evidence="1" type="ordered locus">RPE_1628</name>
</gene>
<dbReference type="EMBL" id="CP000463">
    <property type="protein sequence ID" value="ABJ05577.1"/>
    <property type="molecule type" value="Genomic_DNA"/>
</dbReference>
<sequence>MSEHHTSPAHDPHAVSHGSSMTSYRAYKIGWEGRIIAVVHLDGCIDDAAALEAAKQLGWGYVVEVWDRGRFVDRLPCDKSG</sequence>